<evidence type="ECO:0000256" key="8">
    <source>
        <dbReference type="ARBA" id="ARBA00022827"/>
    </source>
</evidence>
<dbReference type="SUPFAM" id="SSF51905">
    <property type="entry name" value="FAD/NAD(P)-binding domain"/>
    <property type="match status" value="1"/>
</dbReference>
<dbReference type="PANTHER" id="PTHR45968">
    <property type="entry name" value="OSJNBA0019K04.7 PROTEIN"/>
    <property type="match status" value="1"/>
</dbReference>
<dbReference type="PANTHER" id="PTHR45968:SF23">
    <property type="entry name" value="GLUCOSE-METHANOL-CHOLINE OXIDOREDUCTASE N-TERMINAL DOMAIN-CONTAINING PROTEIN"/>
    <property type="match status" value="1"/>
</dbReference>
<comment type="cofactor">
    <cofactor evidence="2 12">
        <name>FAD</name>
        <dbReference type="ChEBI" id="CHEBI:57692"/>
    </cofactor>
</comment>
<gene>
    <name evidence="17" type="ORF">C1H46_028064</name>
</gene>
<dbReference type="InterPro" id="IPR036188">
    <property type="entry name" value="FAD/NAD-bd_sf"/>
</dbReference>
<keyword evidence="18" id="KW-1185">Reference proteome</keyword>
<dbReference type="GO" id="GO:0050660">
    <property type="term" value="F:flavin adenine dinucleotide binding"/>
    <property type="evidence" value="ECO:0007669"/>
    <property type="project" value="InterPro"/>
</dbReference>
<evidence type="ECO:0000259" key="15">
    <source>
        <dbReference type="PROSITE" id="PS00623"/>
    </source>
</evidence>
<dbReference type="EMBL" id="VIEB01000567">
    <property type="protein sequence ID" value="TQD86375.1"/>
    <property type="molecule type" value="Genomic_DNA"/>
</dbReference>
<evidence type="ECO:0000256" key="9">
    <source>
        <dbReference type="ARBA" id="ARBA00023157"/>
    </source>
</evidence>
<accession>A0A540LIR5</accession>
<feature type="domain" description="Glucose-methanol-choline oxidoreductase N-terminal" evidence="15">
    <location>
        <begin position="160"/>
        <end position="183"/>
    </location>
</feature>
<dbReference type="Gene3D" id="3.50.50.60">
    <property type="entry name" value="FAD/NAD(P)-binding domain"/>
    <property type="match status" value="1"/>
</dbReference>
<dbReference type="InterPro" id="IPR000172">
    <property type="entry name" value="GMC_OxRdtase_N"/>
</dbReference>
<evidence type="ECO:0000256" key="12">
    <source>
        <dbReference type="PIRSR" id="PIRSR000137-2"/>
    </source>
</evidence>
<evidence type="ECO:0000256" key="10">
    <source>
        <dbReference type="ARBA" id="ARBA00023180"/>
    </source>
</evidence>
<evidence type="ECO:0000256" key="1">
    <source>
        <dbReference type="ARBA" id="ARBA00001147"/>
    </source>
</evidence>
<evidence type="ECO:0000256" key="5">
    <source>
        <dbReference type="ARBA" id="ARBA00013074"/>
    </source>
</evidence>
<feature type="binding site" evidence="12">
    <location>
        <position position="277"/>
    </location>
    <ligand>
        <name>FAD</name>
        <dbReference type="ChEBI" id="CHEBI:57692"/>
    </ligand>
</feature>
<name>A0A540LIR5_MALBA</name>
<dbReference type="PROSITE" id="PS00624">
    <property type="entry name" value="GMC_OXRED_2"/>
    <property type="match status" value="1"/>
</dbReference>
<dbReference type="InterPro" id="IPR051871">
    <property type="entry name" value="GMC_Oxidoreductase-Related"/>
</dbReference>
<dbReference type="InterPro" id="IPR012132">
    <property type="entry name" value="GMC_OxRdtase"/>
</dbReference>
<comment type="caution">
    <text evidence="17">The sequence shown here is derived from an EMBL/GenBank/DDBJ whole genome shotgun (WGS) entry which is preliminary data.</text>
</comment>
<evidence type="ECO:0000256" key="7">
    <source>
        <dbReference type="ARBA" id="ARBA00022729"/>
    </source>
</evidence>
<feature type="binding site" evidence="12">
    <location>
        <begin position="520"/>
        <end position="521"/>
    </location>
    <ligand>
        <name>FAD</name>
        <dbReference type="ChEBI" id="CHEBI:57692"/>
    </ligand>
</feature>
<evidence type="ECO:0000313" key="18">
    <source>
        <dbReference type="Proteomes" id="UP000315295"/>
    </source>
</evidence>
<feature type="disulfide bond" evidence="13">
    <location>
        <begin position="461"/>
        <end position="512"/>
    </location>
</feature>
<keyword evidence="11" id="KW-0456">Lyase</keyword>
<dbReference type="Gene3D" id="3.30.410.40">
    <property type="match status" value="1"/>
</dbReference>
<dbReference type="PROSITE" id="PS00623">
    <property type="entry name" value="GMC_OXRED_1"/>
    <property type="match status" value="1"/>
</dbReference>
<reference evidence="17 18" key="1">
    <citation type="journal article" date="2019" name="G3 (Bethesda)">
        <title>Sequencing of a Wild Apple (Malus baccata) Genome Unravels the Differences Between Cultivated and Wild Apple Species Regarding Disease Resistance and Cold Tolerance.</title>
        <authorList>
            <person name="Chen X."/>
        </authorList>
    </citation>
    <scope>NUCLEOTIDE SEQUENCE [LARGE SCALE GENOMIC DNA]</scope>
    <source>
        <strain evidence="18">cv. Shandingzi</strain>
        <tissue evidence="17">Leaves</tissue>
    </source>
</reference>
<dbReference type="GO" id="GO:0016614">
    <property type="term" value="F:oxidoreductase activity, acting on CH-OH group of donors"/>
    <property type="evidence" value="ECO:0007669"/>
    <property type="project" value="InterPro"/>
</dbReference>
<evidence type="ECO:0000256" key="3">
    <source>
        <dbReference type="ARBA" id="ARBA00010790"/>
    </source>
</evidence>
<protein>
    <recommendedName>
        <fullName evidence="5">(R)-mandelonitrile lyase</fullName>
        <ecNumber evidence="5">4.1.2.10</ecNumber>
    </recommendedName>
</protein>
<keyword evidence="6 14" id="KW-0285">Flavoprotein</keyword>
<keyword evidence="10" id="KW-0325">Glycoprotein</keyword>
<dbReference type="InterPro" id="IPR007867">
    <property type="entry name" value="GMC_OxRtase_C"/>
</dbReference>
<evidence type="ECO:0000256" key="11">
    <source>
        <dbReference type="ARBA" id="ARBA00023239"/>
    </source>
</evidence>
<evidence type="ECO:0000256" key="6">
    <source>
        <dbReference type="ARBA" id="ARBA00022630"/>
    </source>
</evidence>
<sequence>MPANFLDQIKGEPDKCIALCILDRRRISSFKNSMEKSTTAAILLLFNFFGFCPQPGVSSFANPSDDLDFSYLKFVRNATDLPLEEEYDYIVVGGGTAGCPLATTLSANYSVLLLERGNIPSAYPNVLRANGTLANFMQEDDGKTPAQRFTSEDGVANLRGRILGGSSMINIGFYSRADGEFYQTSGIKLDMNLVNNSYEWVENTVAFRPNVTHWQSVVKDAMLEAGVRPDNGLTLDHILGSKVSATLFDDRGKRHGAVEHLNKGHPKNLRVAILATVERIIFSSKASGLSAKGIIYSDSNGRSHRALIRGKGEVILSAGAIGSPQLLLLSGVGPKSYLSSRKIPVVHPQPYVGQFMRDNPRNYITILPPFQVEASTVQVVGITSDYYIETLSGLPFSRQAFSLFPSPTIPMTINSSFGHIMVKFPGPLSYGSLELQSSYDVKVAPNVKFNYFAQEADLSHCVSAVRKIGDLLKTNSLKPYKAQDLPGVEGFNLFGPPLPVNQSDDASFETFCRDTVATFWHYHGGCLVGKVVDEDLRVMGIKALRVVDGSVFNVISPGTNPQATLMMLGRYFGVQMLKERSE</sequence>
<dbReference type="SUPFAM" id="SSF54373">
    <property type="entry name" value="FAD-linked reductases, C-terminal domain"/>
    <property type="match status" value="1"/>
</dbReference>
<keyword evidence="7" id="KW-0732">Signal</keyword>
<dbReference type="Pfam" id="PF00732">
    <property type="entry name" value="GMC_oxred_N"/>
    <property type="match status" value="1"/>
</dbReference>
<evidence type="ECO:0000256" key="13">
    <source>
        <dbReference type="PIRSR" id="PIRSR000137-3"/>
    </source>
</evidence>
<evidence type="ECO:0000256" key="2">
    <source>
        <dbReference type="ARBA" id="ARBA00001974"/>
    </source>
</evidence>
<keyword evidence="8 12" id="KW-0274">FAD</keyword>
<comment type="catalytic activity">
    <reaction evidence="1">
        <text>(R)-mandelonitrile = benzaldehyde + hydrogen cyanide</text>
        <dbReference type="Rhea" id="RHEA:18313"/>
        <dbReference type="ChEBI" id="CHEBI:17169"/>
        <dbReference type="ChEBI" id="CHEBI:18407"/>
        <dbReference type="ChEBI" id="CHEBI:18450"/>
        <dbReference type="EC" id="4.1.2.10"/>
    </reaction>
</comment>
<dbReference type="PIRSF" id="PIRSF000137">
    <property type="entry name" value="Alcohol_oxidase"/>
    <property type="match status" value="1"/>
</dbReference>
<comment type="subunit">
    <text evidence="4">Monomer.</text>
</comment>
<dbReference type="STRING" id="106549.A0A540LIR5"/>
<evidence type="ECO:0000313" key="17">
    <source>
        <dbReference type="EMBL" id="TQD86375.1"/>
    </source>
</evidence>
<keyword evidence="9 13" id="KW-1015">Disulfide bond</keyword>
<dbReference type="EC" id="4.1.2.10" evidence="5"/>
<evidence type="ECO:0000259" key="16">
    <source>
        <dbReference type="PROSITE" id="PS00624"/>
    </source>
</evidence>
<feature type="domain" description="Glucose-methanol-choline oxidoreductase N-terminal" evidence="16">
    <location>
        <begin position="319"/>
        <end position="333"/>
    </location>
</feature>
<proteinExistence type="inferred from homology"/>
<comment type="similarity">
    <text evidence="3 14">Belongs to the GMC oxidoreductase family.</text>
</comment>
<evidence type="ECO:0000256" key="4">
    <source>
        <dbReference type="ARBA" id="ARBA00011245"/>
    </source>
</evidence>
<feature type="binding site" evidence="12">
    <location>
        <begin position="561"/>
        <end position="562"/>
    </location>
    <ligand>
        <name>FAD</name>
        <dbReference type="ChEBI" id="CHEBI:57692"/>
    </ligand>
</feature>
<evidence type="ECO:0000256" key="14">
    <source>
        <dbReference type="RuleBase" id="RU003968"/>
    </source>
</evidence>
<dbReference type="Proteomes" id="UP000315295">
    <property type="component" value="Unassembled WGS sequence"/>
</dbReference>
<dbReference type="Pfam" id="PF05199">
    <property type="entry name" value="GMC_oxred_C"/>
    <property type="match status" value="1"/>
</dbReference>
<feature type="binding site" evidence="12">
    <location>
        <position position="549"/>
    </location>
    <ligand>
        <name>FAD</name>
        <dbReference type="ChEBI" id="CHEBI:57692"/>
    </ligand>
</feature>
<dbReference type="AlphaFoldDB" id="A0A540LIR5"/>
<dbReference type="GO" id="GO:0046593">
    <property type="term" value="F:mandelonitrile lyase activity"/>
    <property type="evidence" value="ECO:0007669"/>
    <property type="project" value="UniProtKB-EC"/>
</dbReference>
<organism evidence="17 18">
    <name type="scientific">Malus baccata</name>
    <name type="common">Siberian crab apple</name>
    <name type="synonym">Pyrus baccata</name>
    <dbReference type="NCBI Taxonomy" id="106549"/>
    <lineage>
        <taxon>Eukaryota</taxon>
        <taxon>Viridiplantae</taxon>
        <taxon>Streptophyta</taxon>
        <taxon>Embryophyta</taxon>
        <taxon>Tracheophyta</taxon>
        <taxon>Spermatophyta</taxon>
        <taxon>Magnoliopsida</taxon>
        <taxon>eudicotyledons</taxon>
        <taxon>Gunneridae</taxon>
        <taxon>Pentapetalae</taxon>
        <taxon>rosids</taxon>
        <taxon>fabids</taxon>
        <taxon>Rosales</taxon>
        <taxon>Rosaceae</taxon>
        <taxon>Amygdaloideae</taxon>
        <taxon>Maleae</taxon>
        <taxon>Malus</taxon>
    </lineage>
</organism>